<evidence type="ECO:0008006" key="4">
    <source>
        <dbReference type="Google" id="ProtNLM"/>
    </source>
</evidence>
<evidence type="ECO:0000313" key="2">
    <source>
        <dbReference type="EMBL" id="CAG9331576.1"/>
    </source>
</evidence>
<proteinExistence type="predicted"/>
<evidence type="ECO:0000256" key="1">
    <source>
        <dbReference type="SAM" id="MobiDB-lite"/>
    </source>
</evidence>
<gene>
    <name evidence="2" type="ORF">BSTOLATCC_MIC53643</name>
</gene>
<dbReference type="EMBL" id="CAJZBQ010000053">
    <property type="protein sequence ID" value="CAG9331576.1"/>
    <property type="molecule type" value="Genomic_DNA"/>
</dbReference>
<name>A0AAU9JXK7_9CILI</name>
<accession>A0AAU9JXK7</accession>
<feature type="region of interest" description="Disordered" evidence="1">
    <location>
        <begin position="196"/>
        <end position="238"/>
    </location>
</feature>
<dbReference type="AlphaFoldDB" id="A0AAU9JXK7"/>
<dbReference type="Proteomes" id="UP001162131">
    <property type="component" value="Unassembled WGS sequence"/>
</dbReference>
<organism evidence="2 3">
    <name type="scientific">Blepharisma stoltei</name>
    <dbReference type="NCBI Taxonomy" id="1481888"/>
    <lineage>
        <taxon>Eukaryota</taxon>
        <taxon>Sar</taxon>
        <taxon>Alveolata</taxon>
        <taxon>Ciliophora</taxon>
        <taxon>Postciliodesmatophora</taxon>
        <taxon>Heterotrichea</taxon>
        <taxon>Heterotrichida</taxon>
        <taxon>Blepharismidae</taxon>
        <taxon>Blepharisma</taxon>
    </lineage>
</organism>
<keyword evidence="3" id="KW-1185">Reference proteome</keyword>
<protein>
    <recommendedName>
        <fullName evidence="4">FRIGIDA-like protein</fullName>
    </recommendedName>
</protein>
<sequence>MDLGQVQKLIDEIVDTKLQVLYRIIQTQRQLLESLISKLESLPISFSQITIDPNNENTCTNVNSFNTPIKTPLISPEKLEIYEEVVKKTIESKKKRVEDIKKKKGEDEEKKKMMIAKMKEDEIKKRLEDTKKKEEIKRRLEIEKERKKQEEIERKKKAEEEKIKKFNEYRVKFEEEEAKKKIENAKKVEALKEKLAEEKKKEKSKKMLPKTKSEKNLNEEIENVKQATSEEDSGNKIEEEKIIEKEPEIEEIQKEKPVSNEKGINPLLMTYSLHELNSKIDELLSAHKIEDLNSQIEYAPSIGVKSVLNVITTLPDEKFYLDIIPENDIIWIFRVFFQFLGQTLPENPEEAWEICKVLFQILRAKSTHKQAISDLISRFNFSNENLDSIEILISGHQNMINPQFFSQSPLASLMVFFLKEILVFNGLMEAKTSPPPKIYQRLIYKRAQFS</sequence>
<evidence type="ECO:0000313" key="3">
    <source>
        <dbReference type="Proteomes" id="UP001162131"/>
    </source>
</evidence>
<reference evidence="2" key="1">
    <citation type="submission" date="2021-09" db="EMBL/GenBank/DDBJ databases">
        <authorList>
            <consortium name="AG Swart"/>
            <person name="Singh M."/>
            <person name="Singh A."/>
            <person name="Seah K."/>
            <person name="Emmerich C."/>
        </authorList>
    </citation>
    <scope>NUCLEOTIDE SEQUENCE</scope>
    <source>
        <strain evidence="2">ATCC30299</strain>
    </source>
</reference>
<comment type="caution">
    <text evidence="2">The sequence shown here is derived from an EMBL/GenBank/DDBJ whole genome shotgun (WGS) entry which is preliminary data.</text>
</comment>